<feature type="region of interest" description="Disordered" evidence="1">
    <location>
        <begin position="1"/>
        <end position="37"/>
    </location>
</feature>
<evidence type="ECO:0000313" key="3">
    <source>
        <dbReference type="EMBL" id="WCO69148.1"/>
    </source>
</evidence>
<keyword evidence="2" id="KW-0812">Transmembrane</keyword>
<dbReference type="AlphaFoldDB" id="A0AAE9YDG5"/>
<evidence type="ECO:0000256" key="1">
    <source>
        <dbReference type="SAM" id="MobiDB-lite"/>
    </source>
</evidence>
<dbReference type="Proteomes" id="UP001216390">
    <property type="component" value="Chromosome"/>
</dbReference>
<reference evidence="3" key="1">
    <citation type="submission" date="2023-01" db="EMBL/GenBank/DDBJ databases">
        <title>The diversity of Class Acidimicrobiia in South China Sea sediment environments and the proposal of Iamia marina sp. nov., a novel species of the genus Iamia.</title>
        <authorList>
            <person name="He Y."/>
            <person name="Tian X."/>
        </authorList>
    </citation>
    <scope>NUCLEOTIDE SEQUENCE</scope>
    <source>
        <strain evidence="3">DSM 19957</strain>
    </source>
</reference>
<keyword evidence="2" id="KW-1133">Transmembrane helix</keyword>
<keyword evidence="4" id="KW-1185">Reference proteome</keyword>
<dbReference type="EMBL" id="CP116942">
    <property type="protein sequence ID" value="WCO69148.1"/>
    <property type="molecule type" value="Genomic_DNA"/>
</dbReference>
<dbReference type="KEGG" id="ima:PO878_10480"/>
<dbReference type="RefSeq" id="WP_272738662.1">
    <property type="nucleotide sequence ID" value="NZ_CP116942.1"/>
</dbReference>
<evidence type="ECO:0000256" key="2">
    <source>
        <dbReference type="SAM" id="Phobius"/>
    </source>
</evidence>
<feature type="transmembrane region" description="Helical" evidence="2">
    <location>
        <begin position="53"/>
        <end position="70"/>
    </location>
</feature>
<protein>
    <submittedName>
        <fullName evidence="3">Uncharacterized protein</fullName>
    </submittedName>
</protein>
<organism evidence="3 4">
    <name type="scientific">Iamia majanohamensis</name>
    <dbReference type="NCBI Taxonomy" id="467976"/>
    <lineage>
        <taxon>Bacteria</taxon>
        <taxon>Bacillati</taxon>
        <taxon>Actinomycetota</taxon>
        <taxon>Acidimicrobiia</taxon>
        <taxon>Acidimicrobiales</taxon>
        <taxon>Iamiaceae</taxon>
        <taxon>Iamia</taxon>
    </lineage>
</organism>
<name>A0AAE9YDG5_9ACTN</name>
<gene>
    <name evidence="3" type="ORF">PO878_10480</name>
</gene>
<feature type="transmembrane region" description="Helical" evidence="2">
    <location>
        <begin position="102"/>
        <end position="122"/>
    </location>
</feature>
<keyword evidence="2" id="KW-0472">Membrane</keyword>
<sequence length="249" mass="25213">MTAPSAATSSARSGPDGVPVDVAPAPADATGSRGAPGPGRWRALVARLPVEEGPALATGVAFLVLVALVLTDRTTPTTALTLVVVVIGVRTVVDARAGQRPAGLVAVGTALALLLAACWWSGTDLDQRPVWTTERPTAALAAYEVAAGNLTIDLTESPRPVGVRADVGAGRVVVKVPDADVRAGRVLVRAEVAGGWADVPVPRADPIRPIGRDAGAALLDEVATRPGPAPTVVVEVALGVGSVKVERVR</sequence>
<proteinExistence type="predicted"/>
<accession>A0AAE9YDG5</accession>
<evidence type="ECO:0000313" key="4">
    <source>
        <dbReference type="Proteomes" id="UP001216390"/>
    </source>
</evidence>
<feature type="compositionally biased region" description="Low complexity" evidence="1">
    <location>
        <begin position="1"/>
        <end position="29"/>
    </location>
</feature>